<feature type="transmembrane region" description="Helical" evidence="1">
    <location>
        <begin position="26"/>
        <end position="54"/>
    </location>
</feature>
<comment type="caution">
    <text evidence="2">The sequence shown here is derived from an EMBL/GenBank/DDBJ whole genome shotgun (WGS) entry which is preliminary data.</text>
</comment>
<feature type="transmembrane region" description="Helical" evidence="1">
    <location>
        <begin position="347"/>
        <end position="368"/>
    </location>
</feature>
<keyword evidence="1" id="KW-0812">Transmembrane</keyword>
<reference evidence="2" key="1">
    <citation type="submission" date="2021-01" db="EMBL/GenBank/DDBJ databases">
        <title>Phytophthora aleatoria, a newly-described species from Pinus radiata is distinct from Phytophthora cactorum isolates based on comparative genomics.</title>
        <authorList>
            <person name="Mcdougal R."/>
            <person name="Panda P."/>
            <person name="Williams N."/>
            <person name="Studholme D.J."/>
        </authorList>
    </citation>
    <scope>NUCLEOTIDE SEQUENCE</scope>
    <source>
        <strain evidence="2">NZFS 3830</strain>
    </source>
</reference>
<proteinExistence type="predicted"/>
<keyword evidence="1" id="KW-1133">Transmembrane helix</keyword>
<evidence type="ECO:0000313" key="2">
    <source>
        <dbReference type="EMBL" id="KAG6956199.1"/>
    </source>
</evidence>
<evidence type="ECO:0008006" key="4">
    <source>
        <dbReference type="Google" id="ProtNLM"/>
    </source>
</evidence>
<name>A0A8T1U7L3_9STRA</name>
<dbReference type="VEuPathDB" id="FungiDB:PC110_g7295"/>
<accession>A0A8T1U7L3</accession>
<gene>
    <name evidence="2" type="ORF">JG687_00010749</name>
</gene>
<dbReference type="EMBL" id="JAENGZ010000621">
    <property type="protein sequence ID" value="KAG6956199.1"/>
    <property type="molecule type" value="Genomic_DNA"/>
</dbReference>
<feature type="transmembrane region" description="Helical" evidence="1">
    <location>
        <begin position="422"/>
        <end position="451"/>
    </location>
</feature>
<feature type="transmembrane region" description="Helical" evidence="1">
    <location>
        <begin position="389"/>
        <end position="410"/>
    </location>
</feature>
<sequence length="602" mass="66755">MAGPVSPSTHFSVQQRDAIRARRSGVTFGTILAFVAVIGRVVVAPLMLMMVFGLTKYLTSSRMFIESEDSYFTFSFEDAVMVGGCTDCQVGCRNAVLQMSYFEHEALMSKSLFENLYTMDFSNYSRLSSEMLALVDTLEGDGTVCMSGFDEWGSPITTFKGTPQIIVNTVQTLNLSVMPHVLLEAEVAVDTAVDCPSDWVLEAHLRLFKFPTAKASSEFSAVSVADFTIFPEQTECRPNVSNSDIVESRLALATDGTDLLAVVPEILTLFPYSFASSLPVVPRTIPVTTESYMYDKILQPLFHGYYGGCRVREVNTTAPDDLPVCSTGDVCVHNYYNSIWGAVKLSMLPGIVVSQILVMGVISLYQVMSHKRSVLLTQIWAYRCQNGRMQMLYLAQITYHLITSSDLYYLGLATGTLTTEALINLAFCFFVFSYSFVVITMFTILLGLYSVRQTDSCIVFKRNLVLVATAASLALESVAAVVSYLTQNHAQWEAHRIAINAAKSTAGPSVACIVRDGQQLPPLTSFERHCLGAPFSKLFTDCSDIAYTTYEGRRCSTVEAILLTGFLFYGEHVYQAQDVVLLLFERLLPRKLTRTFNILFVR</sequence>
<keyword evidence="1" id="KW-0472">Membrane</keyword>
<evidence type="ECO:0000313" key="3">
    <source>
        <dbReference type="Proteomes" id="UP000688947"/>
    </source>
</evidence>
<dbReference type="OrthoDB" id="123133at2759"/>
<dbReference type="AlphaFoldDB" id="A0A8T1U7L3"/>
<organism evidence="2 3">
    <name type="scientific">Phytophthora cactorum</name>
    <dbReference type="NCBI Taxonomy" id="29920"/>
    <lineage>
        <taxon>Eukaryota</taxon>
        <taxon>Sar</taxon>
        <taxon>Stramenopiles</taxon>
        <taxon>Oomycota</taxon>
        <taxon>Peronosporomycetes</taxon>
        <taxon>Peronosporales</taxon>
        <taxon>Peronosporaceae</taxon>
        <taxon>Phytophthora</taxon>
    </lineage>
</organism>
<dbReference type="Proteomes" id="UP000688947">
    <property type="component" value="Unassembled WGS sequence"/>
</dbReference>
<feature type="transmembrane region" description="Helical" evidence="1">
    <location>
        <begin position="463"/>
        <end position="485"/>
    </location>
</feature>
<protein>
    <recommendedName>
        <fullName evidence="4">Transmembrane protein</fullName>
    </recommendedName>
</protein>
<evidence type="ECO:0000256" key="1">
    <source>
        <dbReference type="SAM" id="Phobius"/>
    </source>
</evidence>